<dbReference type="Gramene" id="Kaladp0060s0098.1.v1.1">
    <property type="protein sequence ID" value="Kaladp0060s0098.1.v1.1"/>
    <property type="gene ID" value="Kaladp0060s0098.v1.1"/>
</dbReference>
<dbReference type="PANTHER" id="PTHR12320">
    <property type="entry name" value="PROTEIN PHOSPHATASE 2C"/>
    <property type="match status" value="1"/>
</dbReference>
<dbReference type="InterPro" id="IPR036457">
    <property type="entry name" value="PPM-type-like_dom_sf"/>
</dbReference>
<comment type="catalytic activity">
    <reaction evidence="8">
        <text>O-phospho-L-seryl-[protein] + H2O = L-seryl-[protein] + phosphate</text>
        <dbReference type="Rhea" id="RHEA:20629"/>
        <dbReference type="Rhea" id="RHEA-COMP:9863"/>
        <dbReference type="Rhea" id="RHEA-COMP:11604"/>
        <dbReference type="ChEBI" id="CHEBI:15377"/>
        <dbReference type="ChEBI" id="CHEBI:29999"/>
        <dbReference type="ChEBI" id="CHEBI:43474"/>
        <dbReference type="ChEBI" id="CHEBI:83421"/>
        <dbReference type="EC" id="3.1.3.16"/>
    </reaction>
</comment>
<sequence length="465" mass="49364">MLFSSVSKAHSMQVLIGQRELLLRNSVLCQRSLRSSVRAISALSSQPICGISKRSSLNIIGSRGFQEKNTVLFSSRNSSYIKPMAASGSQAVFGDIHVDDSKSSYGTASGFAKPNGVFFGDRTLRSCQKASLSLRNKELTVTNVVYSYFMIDTVRRNHNFDPVARSWSKGFRVSSTASYSNGAAPDLSLGGSSSAEPLATPAVLSDRPTVGDRSLKLLSGSCYLPHPDKEETGGEDAHFICVDEQAIGVADGVGGWADVGVNAGLFARELMSHSVNAIHEEPKGSVDPSRVLEKAHSFTKAQGSSTACIIALTNQGINAINLGDSGFIVVRDGCTIFESPVQQHGFNFTYQLESGFGGDLPSSGQVFTIPVAPGDVIVAGTDGLFDNLYNNEVTAVVVHAVRSGLEPQAAAQKIAALARQRALDKNRQTPFATAAQDAGFRYYGGKLDDITVVVSYITSSARASA</sequence>
<evidence type="ECO:0000313" key="10">
    <source>
        <dbReference type="EnsemblPlants" id="Kaladp0060s0098.1.v1.1"/>
    </source>
</evidence>
<dbReference type="FunFam" id="3.60.40.10:FF:000138">
    <property type="entry name" value="5-azacytidine resistance protein azr1"/>
    <property type="match status" value="1"/>
</dbReference>
<dbReference type="InterPro" id="IPR039123">
    <property type="entry name" value="PPTC7"/>
</dbReference>
<evidence type="ECO:0000256" key="5">
    <source>
        <dbReference type="ARBA" id="ARBA00022801"/>
    </source>
</evidence>
<evidence type="ECO:0000256" key="1">
    <source>
        <dbReference type="ARBA" id="ARBA00001936"/>
    </source>
</evidence>
<keyword evidence="11" id="KW-1185">Reference proteome</keyword>
<dbReference type="OMA" id="VCHYSAI"/>
<keyword evidence="5 8" id="KW-0378">Hydrolase</keyword>
<dbReference type="Proteomes" id="UP000594263">
    <property type="component" value="Unplaced"/>
</dbReference>
<comment type="cofactor">
    <cofactor evidence="2 8">
        <name>Mg(2+)</name>
        <dbReference type="ChEBI" id="CHEBI:18420"/>
    </cofactor>
</comment>
<keyword evidence="7 8" id="KW-0464">Manganese</keyword>
<proteinExistence type="inferred from homology"/>
<dbReference type="EnsemblPlants" id="Kaladp0060s0098.1.v1.1">
    <property type="protein sequence ID" value="Kaladp0060s0098.1.v1.1"/>
    <property type="gene ID" value="Kaladp0060s0098.v1.1"/>
</dbReference>
<keyword evidence="4 8" id="KW-0479">Metal-binding</keyword>
<dbReference type="EC" id="3.1.3.16" evidence="8"/>
<dbReference type="GO" id="GO:0004722">
    <property type="term" value="F:protein serine/threonine phosphatase activity"/>
    <property type="evidence" value="ECO:0007669"/>
    <property type="project" value="UniProtKB-EC"/>
</dbReference>
<accession>A0A7N0UC50</accession>
<evidence type="ECO:0000256" key="6">
    <source>
        <dbReference type="ARBA" id="ARBA00022842"/>
    </source>
</evidence>
<evidence type="ECO:0000256" key="2">
    <source>
        <dbReference type="ARBA" id="ARBA00001946"/>
    </source>
</evidence>
<keyword evidence="8" id="KW-0904">Protein phosphatase</keyword>
<dbReference type="InterPro" id="IPR001932">
    <property type="entry name" value="PPM-type_phosphatase-like_dom"/>
</dbReference>
<comment type="similarity">
    <text evidence="3 8">Belongs to the PP2C family.</text>
</comment>
<dbReference type="Gene3D" id="3.60.40.10">
    <property type="entry name" value="PPM-type phosphatase domain"/>
    <property type="match status" value="2"/>
</dbReference>
<comment type="catalytic activity">
    <reaction evidence="8">
        <text>O-phospho-L-threonyl-[protein] + H2O = L-threonyl-[protein] + phosphate</text>
        <dbReference type="Rhea" id="RHEA:47004"/>
        <dbReference type="Rhea" id="RHEA-COMP:11060"/>
        <dbReference type="Rhea" id="RHEA-COMP:11605"/>
        <dbReference type="ChEBI" id="CHEBI:15377"/>
        <dbReference type="ChEBI" id="CHEBI:30013"/>
        <dbReference type="ChEBI" id="CHEBI:43474"/>
        <dbReference type="ChEBI" id="CHEBI:61977"/>
        <dbReference type="EC" id="3.1.3.16"/>
    </reaction>
</comment>
<evidence type="ECO:0000256" key="8">
    <source>
        <dbReference type="RuleBase" id="RU366020"/>
    </source>
</evidence>
<evidence type="ECO:0000313" key="11">
    <source>
        <dbReference type="Proteomes" id="UP000594263"/>
    </source>
</evidence>
<dbReference type="GO" id="GO:0046872">
    <property type="term" value="F:metal ion binding"/>
    <property type="evidence" value="ECO:0007669"/>
    <property type="project" value="UniProtKB-UniRule"/>
</dbReference>
<dbReference type="Pfam" id="PF13672">
    <property type="entry name" value="PP2C_2"/>
    <property type="match status" value="1"/>
</dbReference>
<keyword evidence="6 8" id="KW-0460">Magnesium</keyword>
<dbReference type="SMART" id="SM00331">
    <property type="entry name" value="PP2C_SIG"/>
    <property type="match status" value="1"/>
</dbReference>
<organism evidence="10 11">
    <name type="scientific">Kalanchoe fedtschenkoi</name>
    <name type="common">Lavender scallops</name>
    <name type="synonym">South American air plant</name>
    <dbReference type="NCBI Taxonomy" id="63787"/>
    <lineage>
        <taxon>Eukaryota</taxon>
        <taxon>Viridiplantae</taxon>
        <taxon>Streptophyta</taxon>
        <taxon>Embryophyta</taxon>
        <taxon>Tracheophyta</taxon>
        <taxon>Spermatophyta</taxon>
        <taxon>Magnoliopsida</taxon>
        <taxon>eudicotyledons</taxon>
        <taxon>Gunneridae</taxon>
        <taxon>Pentapetalae</taxon>
        <taxon>Saxifragales</taxon>
        <taxon>Crassulaceae</taxon>
        <taxon>Kalanchoe</taxon>
    </lineage>
</organism>
<dbReference type="AlphaFoldDB" id="A0A7N0UC50"/>
<dbReference type="PROSITE" id="PS51746">
    <property type="entry name" value="PPM_2"/>
    <property type="match status" value="1"/>
</dbReference>
<evidence type="ECO:0000256" key="4">
    <source>
        <dbReference type="ARBA" id="ARBA00022723"/>
    </source>
</evidence>
<dbReference type="SMART" id="SM00332">
    <property type="entry name" value="PP2Cc"/>
    <property type="match status" value="1"/>
</dbReference>
<dbReference type="SUPFAM" id="SSF81606">
    <property type="entry name" value="PP2C-like"/>
    <property type="match status" value="1"/>
</dbReference>
<feature type="domain" description="PPM-type phosphatase" evidence="9">
    <location>
        <begin position="218"/>
        <end position="457"/>
    </location>
</feature>
<evidence type="ECO:0000259" key="9">
    <source>
        <dbReference type="PROSITE" id="PS51746"/>
    </source>
</evidence>
<name>A0A7N0UC50_KALFE</name>
<evidence type="ECO:0000256" key="7">
    <source>
        <dbReference type="ARBA" id="ARBA00023211"/>
    </source>
</evidence>
<reference evidence="10" key="1">
    <citation type="submission" date="2021-01" db="UniProtKB">
        <authorList>
            <consortium name="EnsemblPlants"/>
        </authorList>
    </citation>
    <scope>IDENTIFICATION</scope>
</reference>
<dbReference type="PANTHER" id="PTHR12320:SF88">
    <property type="entry name" value="PROTEIN PHOSPHATASE"/>
    <property type="match status" value="1"/>
</dbReference>
<comment type="cofactor">
    <cofactor evidence="1 8">
        <name>Mn(2+)</name>
        <dbReference type="ChEBI" id="CHEBI:29035"/>
    </cofactor>
</comment>
<protein>
    <recommendedName>
        <fullName evidence="8">Protein phosphatase</fullName>
        <ecNumber evidence="8">3.1.3.16</ecNumber>
    </recommendedName>
</protein>
<evidence type="ECO:0000256" key="3">
    <source>
        <dbReference type="ARBA" id="ARBA00006702"/>
    </source>
</evidence>